<dbReference type="GO" id="GO:0016757">
    <property type="term" value="F:glycosyltransferase activity"/>
    <property type="evidence" value="ECO:0007669"/>
    <property type="project" value="UniProtKB-KW"/>
</dbReference>
<dbReference type="InterPro" id="IPR028098">
    <property type="entry name" value="Glyco_trans_4-like_N"/>
</dbReference>
<dbReference type="PANTHER" id="PTHR45947">
    <property type="entry name" value="SULFOQUINOVOSYL TRANSFERASE SQD2"/>
    <property type="match status" value="1"/>
</dbReference>
<keyword evidence="3" id="KW-0328">Glycosyltransferase</keyword>
<evidence type="ECO:0000313" key="4">
    <source>
        <dbReference type="Proteomes" id="UP001223501"/>
    </source>
</evidence>
<dbReference type="Pfam" id="PF00534">
    <property type="entry name" value="Glycos_transf_1"/>
    <property type="match status" value="1"/>
</dbReference>
<dbReference type="EC" id="2.4.-.-" evidence="3"/>
<protein>
    <submittedName>
        <fullName evidence="3">Glycosyltransferase</fullName>
        <ecNumber evidence="3">2.4.-.-</ecNumber>
    </submittedName>
</protein>
<dbReference type="InterPro" id="IPR050194">
    <property type="entry name" value="Glycosyltransferase_grp1"/>
</dbReference>
<accession>A0ABY8V6T6</accession>
<dbReference type="InterPro" id="IPR001296">
    <property type="entry name" value="Glyco_trans_1"/>
</dbReference>
<dbReference type="Proteomes" id="UP001223501">
    <property type="component" value="Chromosome"/>
</dbReference>
<keyword evidence="4" id="KW-1185">Reference proteome</keyword>
<proteinExistence type="predicted"/>
<feature type="domain" description="Glycosyl transferase family 1" evidence="1">
    <location>
        <begin position="196"/>
        <end position="329"/>
    </location>
</feature>
<evidence type="ECO:0000259" key="1">
    <source>
        <dbReference type="Pfam" id="PF00534"/>
    </source>
</evidence>
<dbReference type="RefSeq" id="WP_284582926.1">
    <property type="nucleotide sequence ID" value="NZ_CP106831.1"/>
</dbReference>
<name>A0ABY8V6T6_9FLAO</name>
<dbReference type="Pfam" id="PF13477">
    <property type="entry name" value="Glyco_trans_4_2"/>
    <property type="match status" value="1"/>
</dbReference>
<reference evidence="3 4" key="1">
    <citation type="submission" date="2022-09" db="EMBL/GenBank/DDBJ databases">
        <title>Whole genome sequencing analysis of tet(X)-positive Empedobacter falsenii YWS9-3.</title>
        <authorList>
            <person name="Chen C."/>
            <person name="Lv Y.-L."/>
        </authorList>
    </citation>
    <scope>NUCLEOTIDE SEQUENCE [LARGE SCALE GENOMIC DNA]</scope>
    <source>
        <strain evidence="3 4">YWS9-3_T</strain>
    </source>
</reference>
<evidence type="ECO:0000259" key="2">
    <source>
        <dbReference type="Pfam" id="PF13477"/>
    </source>
</evidence>
<dbReference type="EMBL" id="CP106831">
    <property type="protein sequence ID" value="WIH96298.1"/>
    <property type="molecule type" value="Genomic_DNA"/>
</dbReference>
<dbReference type="Gene3D" id="3.40.50.2000">
    <property type="entry name" value="Glycogen Phosphorylase B"/>
    <property type="match status" value="2"/>
</dbReference>
<feature type="domain" description="Glycosyltransferase subfamily 4-like N-terminal" evidence="2">
    <location>
        <begin position="17"/>
        <end position="146"/>
    </location>
</feature>
<sequence>MEKIKLLHISETFISGVYTYIKQICNYLENDERFEVHIIYSGEREETKLDQISNDFSTKVFLHQISMKREISPKKDLKAVLNIRKKIKEINPNLVHLHSSKAGILGRIASFGLKTKVFYTPHGYSFLREDISKSKQHFFYLIEKYAQLIFPIQTIACGDQEYRIACKIDNNRSIQILNGVNIPYFNDYNLKKNINSKIRIGNSGRISIQKNPQLFNSIAKEFPNYEFVWIGDGDLKNELSATNISITGWKSYSECIDILNSFDIFLSTSLWEGLPFNILEAMALKKPIITNNIESNLITVEQGINGYICSTIEEFNDSIIKTLESKNEMGEASYERVKDLFNQEKNLNKLINYYIDSQKN</sequence>
<gene>
    <name evidence="3" type="ORF">OBA43_08370</name>
</gene>
<organism evidence="3 4">
    <name type="scientific">Empedobacter falsenii</name>
    <dbReference type="NCBI Taxonomy" id="343874"/>
    <lineage>
        <taxon>Bacteria</taxon>
        <taxon>Pseudomonadati</taxon>
        <taxon>Bacteroidota</taxon>
        <taxon>Flavobacteriia</taxon>
        <taxon>Flavobacteriales</taxon>
        <taxon>Weeksellaceae</taxon>
        <taxon>Empedobacter</taxon>
    </lineage>
</organism>
<dbReference type="SUPFAM" id="SSF53756">
    <property type="entry name" value="UDP-Glycosyltransferase/glycogen phosphorylase"/>
    <property type="match status" value="1"/>
</dbReference>
<keyword evidence="3" id="KW-0808">Transferase</keyword>
<dbReference type="PANTHER" id="PTHR45947:SF3">
    <property type="entry name" value="SULFOQUINOVOSYL TRANSFERASE SQD2"/>
    <property type="match status" value="1"/>
</dbReference>
<evidence type="ECO:0000313" key="3">
    <source>
        <dbReference type="EMBL" id="WIH96298.1"/>
    </source>
</evidence>